<reference evidence="1" key="1">
    <citation type="submission" date="2024-12" db="EMBL/GenBank/DDBJ databases">
        <title>Comparative genomics and development of molecular markers within Purpureocillium lilacinum and among Purpureocillium species.</title>
        <authorList>
            <person name="Yeh Z.-Y."/>
            <person name="Ni N.-T."/>
            <person name="Lo P.-H."/>
            <person name="Mushyakhwo K."/>
            <person name="Lin C.-F."/>
            <person name="Nai Y.-S."/>
        </authorList>
    </citation>
    <scope>NUCLEOTIDE SEQUENCE</scope>
    <source>
        <strain evidence="1">NCHU-NPUST-175</strain>
    </source>
</reference>
<proteinExistence type="predicted"/>
<dbReference type="EMBL" id="JBGNUJ010000012">
    <property type="protein sequence ID" value="KAL3953351.1"/>
    <property type="molecule type" value="Genomic_DNA"/>
</dbReference>
<evidence type="ECO:0000313" key="1">
    <source>
        <dbReference type="EMBL" id="KAL3953351.1"/>
    </source>
</evidence>
<protein>
    <submittedName>
        <fullName evidence="1">Uncharacterized protein</fullName>
    </submittedName>
</protein>
<evidence type="ECO:0000313" key="2">
    <source>
        <dbReference type="Proteomes" id="UP001638806"/>
    </source>
</evidence>
<gene>
    <name evidence="1" type="ORF">ACCO45_013294</name>
</gene>
<sequence length="106" mass="11430">MAPIKLRTNTMTSSCWRPPGPRTHTACDLLSSPRPSQMASQGSHHRPAAARAHPRHSFMPVIVARRPGHHHHAGAPPARALANSRCDSGSEKMDCRACTALGFHVA</sequence>
<comment type="caution">
    <text evidence="1">The sequence shown here is derived from an EMBL/GenBank/DDBJ whole genome shotgun (WGS) entry which is preliminary data.</text>
</comment>
<organism evidence="1 2">
    <name type="scientific">Purpureocillium lilacinum</name>
    <name type="common">Paecilomyces lilacinus</name>
    <dbReference type="NCBI Taxonomy" id="33203"/>
    <lineage>
        <taxon>Eukaryota</taxon>
        <taxon>Fungi</taxon>
        <taxon>Dikarya</taxon>
        <taxon>Ascomycota</taxon>
        <taxon>Pezizomycotina</taxon>
        <taxon>Sordariomycetes</taxon>
        <taxon>Hypocreomycetidae</taxon>
        <taxon>Hypocreales</taxon>
        <taxon>Ophiocordycipitaceae</taxon>
        <taxon>Purpureocillium</taxon>
    </lineage>
</organism>
<dbReference type="Proteomes" id="UP001638806">
    <property type="component" value="Unassembled WGS sequence"/>
</dbReference>
<name>A0ACC4DD12_PURLI</name>
<keyword evidence="2" id="KW-1185">Reference proteome</keyword>
<accession>A0ACC4DD12</accession>